<organism evidence="2 3">
    <name type="scientific">Stachybotrys elegans</name>
    <dbReference type="NCBI Taxonomy" id="80388"/>
    <lineage>
        <taxon>Eukaryota</taxon>
        <taxon>Fungi</taxon>
        <taxon>Dikarya</taxon>
        <taxon>Ascomycota</taxon>
        <taxon>Pezizomycotina</taxon>
        <taxon>Sordariomycetes</taxon>
        <taxon>Hypocreomycetidae</taxon>
        <taxon>Hypocreales</taxon>
        <taxon>Stachybotryaceae</taxon>
        <taxon>Stachybotrys</taxon>
    </lineage>
</organism>
<gene>
    <name evidence="2" type="ORF">B0I35DRAFT_439956</name>
</gene>
<accession>A0A8K0WMV9</accession>
<protein>
    <submittedName>
        <fullName evidence="2">Uncharacterized protein</fullName>
    </submittedName>
</protein>
<comment type="caution">
    <text evidence="2">The sequence shown here is derived from an EMBL/GenBank/DDBJ whole genome shotgun (WGS) entry which is preliminary data.</text>
</comment>
<evidence type="ECO:0000313" key="2">
    <source>
        <dbReference type="EMBL" id="KAH7309435.1"/>
    </source>
</evidence>
<feature type="region of interest" description="Disordered" evidence="1">
    <location>
        <begin position="439"/>
        <end position="469"/>
    </location>
</feature>
<dbReference type="EMBL" id="JAGPNK010000013">
    <property type="protein sequence ID" value="KAH7309435.1"/>
    <property type="molecule type" value="Genomic_DNA"/>
</dbReference>
<proteinExistence type="predicted"/>
<feature type="compositionally biased region" description="Low complexity" evidence="1">
    <location>
        <begin position="1"/>
        <end position="25"/>
    </location>
</feature>
<evidence type="ECO:0000256" key="1">
    <source>
        <dbReference type="SAM" id="MobiDB-lite"/>
    </source>
</evidence>
<keyword evidence="3" id="KW-1185">Reference proteome</keyword>
<sequence>MTPSLSGSPGSPPQTSQASQASPQPLDAPTPGDDGRLPKGHCRYILTVPGIKGHRCACVSFVHNTNLPGATCDCGHLSCFHVLTAEEPSPASNRQELELLKQRIQQLEAQNDLDQPNGWNNILARVSQLEEIVERGREEMSTEIKASYNNIAGAWGVVEQLHKRVSGFEEIFRIQSEQLSRAGKELSDLRNRHLELLDSDESLEERIEKLESAATATPTITPFVPHGNTRKTLPSHPINPPTDTVRLTPSSNSVAHHHGGAVNAISPLPKPLTLPPAAFSTPTESWTVHISLLPSAKYATPFEKDSTAYKRCLSRGLHKMVAVEGRDGQSFTSAVTRAFKDLLRGHSWMPLQVKGRDGHGHQGKPLLKPLEPVSLSRTYDFDFLRHNCAVCDEKGRMESMYIAPHGHDLSWSFLRQCPAHLDGLEGSWAHDAHLDAGDERGLYQPKLPTPPETSHSDTSTSSTFKRSAAEMSRVASLTSTVAAMHEAEGSRNKVPRTCMSGRIEVRRGLGTAS</sequence>
<name>A0A8K0WMV9_9HYPO</name>
<dbReference type="AlphaFoldDB" id="A0A8K0WMV9"/>
<reference evidence="2" key="1">
    <citation type="journal article" date="2021" name="Nat. Commun.">
        <title>Genetic determinants of endophytism in the Arabidopsis root mycobiome.</title>
        <authorList>
            <person name="Mesny F."/>
            <person name="Miyauchi S."/>
            <person name="Thiergart T."/>
            <person name="Pickel B."/>
            <person name="Atanasova L."/>
            <person name="Karlsson M."/>
            <person name="Huettel B."/>
            <person name="Barry K.W."/>
            <person name="Haridas S."/>
            <person name="Chen C."/>
            <person name="Bauer D."/>
            <person name="Andreopoulos W."/>
            <person name="Pangilinan J."/>
            <person name="LaButti K."/>
            <person name="Riley R."/>
            <person name="Lipzen A."/>
            <person name="Clum A."/>
            <person name="Drula E."/>
            <person name="Henrissat B."/>
            <person name="Kohler A."/>
            <person name="Grigoriev I.V."/>
            <person name="Martin F.M."/>
            <person name="Hacquard S."/>
        </authorList>
    </citation>
    <scope>NUCLEOTIDE SEQUENCE</scope>
    <source>
        <strain evidence="2">MPI-CAGE-CH-0235</strain>
    </source>
</reference>
<dbReference type="OrthoDB" id="4187949at2759"/>
<feature type="compositionally biased region" description="Low complexity" evidence="1">
    <location>
        <begin position="452"/>
        <end position="463"/>
    </location>
</feature>
<feature type="region of interest" description="Disordered" evidence="1">
    <location>
        <begin position="1"/>
        <end position="37"/>
    </location>
</feature>
<evidence type="ECO:0000313" key="3">
    <source>
        <dbReference type="Proteomes" id="UP000813444"/>
    </source>
</evidence>
<dbReference type="Proteomes" id="UP000813444">
    <property type="component" value="Unassembled WGS sequence"/>
</dbReference>
<feature type="region of interest" description="Disordered" evidence="1">
    <location>
        <begin position="219"/>
        <end position="240"/>
    </location>
</feature>